<proteinExistence type="predicted"/>
<feature type="transmembrane region" description="Helical" evidence="5">
    <location>
        <begin position="113"/>
        <end position="137"/>
    </location>
</feature>
<feature type="transmembrane region" description="Helical" evidence="5">
    <location>
        <begin position="144"/>
        <end position="162"/>
    </location>
</feature>
<feature type="transmembrane region" description="Helical" evidence="5">
    <location>
        <begin position="29"/>
        <end position="48"/>
    </location>
</feature>
<dbReference type="Proteomes" id="UP001476282">
    <property type="component" value="Unassembled WGS sequence"/>
</dbReference>
<evidence type="ECO:0000256" key="1">
    <source>
        <dbReference type="ARBA" id="ARBA00004141"/>
    </source>
</evidence>
<comment type="subcellular location">
    <subcellularLocation>
        <location evidence="1">Membrane</location>
        <topology evidence="1">Multi-pass membrane protein</topology>
    </subcellularLocation>
</comment>
<gene>
    <name evidence="6" type="primary">pucK</name>
    <name evidence="6" type="ORF">Hsar01_03127</name>
</gene>
<keyword evidence="4 5" id="KW-0472">Membrane</keyword>
<dbReference type="Pfam" id="PF00860">
    <property type="entry name" value="Xan_ur_permease"/>
    <property type="match status" value="1"/>
</dbReference>
<comment type="caution">
    <text evidence="6">The sequence shown here is derived from an EMBL/GenBank/DDBJ whole genome shotgun (WGS) entry which is preliminary data.</text>
</comment>
<keyword evidence="3 5" id="KW-1133">Transmembrane helix</keyword>
<dbReference type="EMBL" id="BAABRI010000018">
    <property type="protein sequence ID" value="GAA5483893.1"/>
    <property type="molecule type" value="Genomic_DNA"/>
</dbReference>
<evidence type="ECO:0000256" key="2">
    <source>
        <dbReference type="ARBA" id="ARBA00022692"/>
    </source>
</evidence>
<feature type="transmembrane region" description="Helical" evidence="5">
    <location>
        <begin position="335"/>
        <end position="356"/>
    </location>
</feature>
<sequence length="468" mass="49275">MAAPAPKLIYGIDDKPPFCEAVPLGFQHYLTMFGSTVAIPFILADALGASPAQVGHLIGTIFFVSGIATFLQTTFGNRLPIIQGGTFSFLAPTIAICGMTSLAEAGFEVRMQHVQGAIIAGSVFEMIIGFTGAVGMLLRFVSPVVIAPTIALIGLALFQFGATTSGAGAYWPIGGLCIGLIIAFSQYMRHKHRAFSMYPVLLGIVGAWLACIVGTEVGWFKAGHPAFTDFSKVTEAPWLRVPYPFQWGMPQFAITAIVGMLAGYIASVIESVGDYYACARLSGAPIPGPKQVNRGIAFEGIGCLIAGVFGSGNGTTSYSENIGAIGLTQVGSRRVVQCGAVIMLVLAVFGKFGALFSTIPQPIVGGMYCVMFGMIASVGLSNLQFVDLNSARNLFIIGFAIFMGLSLPEYFKSLDGPLLEGSWRWLGDILTSIGLSGMSVGAIVALVLDNTIPGTEEERGLTAWKDAA</sequence>
<feature type="transmembrane region" description="Helical" evidence="5">
    <location>
        <begin position="247"/>
        <end position="266"/>
    </location>
</feature>
<evidence type="ECO:0000256" key="3">
    <source>
        <dbReference type="ARBA" id="ARBA00022989"/>
    </source>
</evidence>
<protein>
    <submittedName>
        <fullName evidence="6">Uric acid permease PucK</fullName>
    </submittedName>
</protein>
<organism evidence="6 7">
    <name type="scientific">Haloferula sargassicola</name>
    <dbReference type="NCBI Taxonomy" id="490096"/>
    <lineage>
        <taxon>Bacteria</taxon>
        <taxon>Pseudomonadati</taxon>
        <taxon>Verrucomicrobiota</taxon>
        <taxon>Verrucomicrobiia</taxon>
        <taxon>Verrucomicrobiales</taxon>
        <taxon>Verrucomicrobiaceae</taxon>
        <taxon>Haloferula</taxon>
    </lineage>
</organism>
<feature type="transmembrane region" description="Helical" evidence="5">
    <location>
        <begin position="393"/>
        <end position="411"/>
    </location>
</feature>
<dbReference type="InterPro" id="IPR006043">
    <property type="entry name" value="NCS2"/>
</dbReference>
<name>A0ABP9UQS4_9BACT</name>
<evidence type="ECO:0000256" key="4">
    <source>
        <dbReference type="ARBA" id="ARBA00023136"/>
    </source>
</evidence>
<accession>A0ABP9UQS4</accession>
<feature type="transmembrane region" description="Helical" evidence="5">
    <location>
        <begin position="423"/>
        <end position="448"/>
    </location>
</feature>
<evidence type="ECO:0000313" key="6">
    <source>
        <dbReference type="EMBL" id="GAA5483893.1"/>
    </source>
</evidence>
<keyword evidence="2 5" id="KW-0812">Transmembrane</keyword>
<keyword evidence="7" id="KW-1185">Reference proteome</keyword>
<dbReference type="RefSeq" id="WP_353567998.1">
    <property type="nucleotide sequence ID" value="NZ_BAABRI010000018.1"/>
</dbReference>
<feature type="transmembrane region" description="Helical" evidence="5">
    <location>
        <begin position="87"/>
        <end position="107"/>
    </location>
</feature>
<feature type="transmembrane region" description="Helical" evidence="5">
    <location>
        <begin position="168"/>
        <end position="188"/>
    </location>
</feature>
<evidence type="ECO:0000313" key="7">
    <source>
        <dbReference type="Proteomes" id="UP001476282"/>
    </source>
</evidence>
<feature type="transmembrane region" description="Helical" evidence="5">
    <location>
        <begin position="54"/>
        <end position="75"/>
    </location>
</feature>
<evidence type="ECO:0000256" key="5">
    <source>
        <dbReference type="SAM" id="Phobius"/>
    </source>
</evidence>
<dbReference type="PANTHER" id="PTHR11119">
    <property type="entry name" value="XANTHINE-URACIL / VITAMIN C PERMEASE FAMILY MEMBER"/>
    <property type="match status" value="1"/>
</dbReference>
<reference evidence="6 7" key="1">
    <citation type="submission" date="2024-02" db="EMBL/GenBank/DDBJ databases">
        <title>Haloferula sargassicola NBRC 104335.</title>
        <authorList>
            <person name="Ichikawa N."/>
            <person name="Katano-Makiyama Y."/>
            <person name="Hidaka K."/>
        </authorList>
    </citation>
    <scope>NUCLEOTIDE SEQUENCE [LARGE SCALE GENOMIC DNA]</scope>
    <source>
        <strain evidence="6 7">NBRC 104335</strain>
    </source>
</reference>
<feature type="transmembrane region" description="Helical" evidence="5">
    <location>
        <begin position="200"/>
        <end position="220"/>
    </location>
</feature>
<dbReference type="NCBIfam" id="NF037981">
    <property type="entry name" value="NCS2_1"/>
    <property type="match status" value="1"/>
</dbReference>
<feature type="transmembrane region" description="Helical" evidence="5">
    <location>
        <begin position="362"/>
        <end position="381"/>
    </location>
</feature>